<dbReference type="InterPro" id="IPR005135">
    <property type="entry name" value="Endo/exonuclease/phosphatase"/>
</dbReference>
<dbReference type="Proteomes" id="UP000510721">
    <property type="component" value="Chromosome"/>
</dbReference>
<dbReference type="RefSeq" id="WP_180941101.1">
    <property type="nucleotide sequence ID" value="NZ_CP041238.1"/>
</dbReference>
<dbReference type="PANTHER" id="PTHR42834">
    <property type="entry name" value="ENDONUCLEASE/EXONUCLEASE/PHOSPHATASE FAMILY PROTEIN (AFU_ORTHOLOGUE AFUA_3G09210)"/>
    <property type="match status" value="1"/>
</dbReference>
<reference evidence="1 2" key="1">
    <citation type="submission" date="2019-06" db="EMBL/GenBank/DDBJ databases">
        <title>Complete genome sequence of Ensifer mexicanus ITTG R7 isolated from nodules of Acacia angustissima (Mill.) Kuntze.</title>
        <authorList>
            <person name="Rincon-Rosales R."/>
            <person name="Rogel M.A."/>
            <person name="Guerrero G."/>
            <person name="Rincon-Molina C.I."/>
            <person name="Lopez-Lopez A."/>
            <person name="Martinez-Romero E."/>
        </authorList>
    </citation>
    <scope>NUCLEOTIDE SEQUENCE [LARGE SCALE GENOMIC DNA]</scope>
    <source>
        <strain evidence="1 2">ITTG R7</strain>
    </source>
</reference>
<dbReference type="Gene3D" id="3.60.10.10">
    <property type="entry name" value="Endonuclease/exonuclease/phosphatase"/>
    <property type="match status" value="1"/>
</dbReference>
<keyword evidence="1" id="KW-0269">Exonuclease</keyword>
<keyword evidence="1" id="KW-0540">Nuclease</keyword>
<dbReference type="PANTHER" id="PTHR42834:SF1">
    <property type="entry name" value="ENDONUCLEASE_EXONUCLEASE_PHOSPHATASE FAMILY PROTEIN (AFU_ORTHOLOGUE AFUA_3G09210)"/>
    <property type="match status" value="1"/>
</dbReference>
<keyword evidence="2" id="KW-1185">Reference proteome</keyword>
<keyword evidence="1" id="KW-0378">Hydrolase</keyword>
<sequence>MRLVIGLATTWLAASSVMAQPITIVSYNAENLFDTEDDLSNPRDDTYLPLAVKDQNRQAHDARCEQFNGTSGFYVNECKTLNWDSATYATKLKRYADVLLAMPVLPDIVVIPETENKKVLDDLVSQHLGSAGYNVVQLDTSDEPASRGIDVGMLTKLPLVGTPQAHVVDFGSAAQTCGKTRDILQVTVKLPDGENLTIFGVHFPSGASPFECRVRALKQVSSLSAALPAGSLAIAAGDFNVNCGESPTEGFSRLLQRGNWYVSPLVTHGCNAPGSTKFVDRVMDNWNTWSFLDMILVNPELSATRPSEKNWFADLGSFGTVVVHPEQTMVDEDNKGFIEPRRFDATTGRGVSDHWPVMMRLLPRRS</sequence>
<accession>A0A859QI34</accession>
<organism evidence="1 2">
    <name type="scientific">Sinorhizobium mexicanum</name>
    <dbReference type="NCBI Taxonomy" id="375549"/>
    <lineage>
        <taxon>Bacteria</taxon>
        <taxon>Pseudomonadati</taxon>
        <taxon>Pseudomonadota</taxon>
        <taxon>Alphaproteobacteria</taxon>
        <taxon>Hyphomicrobiales</taxon>
        <taxon>Rhizobiaceae</taxon>
        <taxon>Sinorhizobium/Ensifer group</taxon>
        <taxon>Sinorhizobium</taxon>
    </lineage>
</organism>
<dbReference type="GO" id="GO:0004527">
    <property type="term" value="F:exonuclease activity"/>
    <property type="evidence" value="ECO:0007669"/>
    <property type="project" value="UniProtKB-KW"/>
</dbReference>
<dbReference type="EMBL" id="CP041238">
    <property type="protein sequence ID" value="QLL61550.1"/>
    <property type="molecule type" value="Genomic_DNA"/>
</dbReference>
<dbReference type="InterPro" id="IPR036691">
    <property type="entry name" value="Endo/exonu/phosph_ase_sf"/>
</dbReference>
<protein>
    <submittedName>
        <fullName evidence="1">Endonuclease/exonuclease/phosphatase family protein</fullName>
    </submittedName>
</protein>
<name>A0A859QI34_9HYPH</name>
<evidence type="ECO:0000313" key="1">
    <source>
        <dbReference type="EMBL" id="QLL61550.1"/>
    </source>
</evidence>
<dbReference type="SUPFAM" id="SSF56219">
    <property type="entry name" value="DNase I-like"/>
    <property type="match status" value="1"/>
</dbReference>
<gene>
    <name evidence="1" type="ORF">FKV68_08860</name>
</gene>
<dbReference type="KEGG" id="emx:FKV68_08860"/>
<dbReference type="Pfam" id="PF19580">
    <property type="entry name" value="Exo_endo_phos_3"/>
    <property type="match status" value="1"/>
</dbReference>
<proteinExistence type="predicted"/>
<keyword evidence="1" id="KW-0255">Endonuclease</keyword>
<dbReference type="AlphaFoldDB" id="A0A859QI34"/>
<dbReference type="GO" id="GO:0004519">
    <property type="term" value="F:endonuclease activity"/>
    <property type="evidence" value="ECO:0007669"/>
    <property type="project" value="UniProtKB-KW"/>
</dbReference>
<evidence type="ECO:0000313" key="2">
    <source>
        <dbReference type="Proteomes" id="UP000510721"/>
    </source>
</evidence>